<dbReference type="InterPro" id="IPR029060">
    <property type="entry name" value="PIN-like_dom_sf"/>
</dbReference>
<keyword evidence="2" id="KW-0540">Nuclease</keyword>
<feature type="domain" description="PIN" evidence="7">
    <location>
        <begin position="28"/>
        <end position="116"/>
    </location>
</feature>
<dbReference type="InterPro" id="IPR002716">
    <property type="entry name" value="PIN_dom"/>
</dbReference>
<organism evidence="8">
    <name type="scientific">freshwater metagenome</name>
    <dbReference type="NCBI Taxonomy" id="449393"/>
    <lineage>
        <taxon>unclassified sequences</taxon>
        <taxon>metagenomes</taxon>
        <taxon>ecological metagenomes</taxon>
    </lineage>
</organism>
<dbReference type="InterPro" id="IPR050556">
    <property type="entry name" value="Type_II_TA_system_RNase"/>
</dbReference>
<keyword evidence="4" id="KW-0378">Hydrolase</keyword>
<comment type="similarity">
    <text evidence="6">Belongs to the PINc/VapC protein family.</text>
</comment>
<keyword evidence="5" id="KW-0460">Magnesium</keyword>
<dbReference type="GO" id="GO:0004518">
    <property type="term" value="F:nuclease activity"/>
    <property type="evidence" value="ECO:0007669"/>
    <property type="project" value="UniProtKB-KW"/>
</dbReference>
<dbReference type="GO" id="GO:0046872">
    <property type="term" value="F:metal ion binding"/>
    <property type="evidence" value="ECO:0007669"/>
    <property type="project" value="UniProtKB-KW"/>
</dbReference>
<dbReference type="EMBL" id="CAFBPN010000169">
    <property type="protein sequence ID" value="CAB5031954.1"/>
    <property type="molecule type" value="Genomic_DNA"/>
</dbReference>
<accession>A0A6J7RSZ2</accession>
<proteinExistence type="inferred from homology"/>
<evidence type="ECO:0000313" key="8">
    <source>
        <dbReference type="EMBL" id="CAB5031954.1"/>
    </source>
</evidence>
<evidence type="ECO:0000256" key="3">
    <source>
        <dbReference type="ARBA" id="ARBA00022723"/>
    </source>
</evidence>
<evidence type="ECO:0000256" key="5">
    <source>
        <dbReference type="ARBA" id="ARBA00022842"/>
    </source>
</evidence>
<dbReference type="Gene3D" id="3.40.50.1010">
    <property type="entry name" value="5'-nuclease"/>
    <property type="match status" value="1"/>
</dbReference>
<reference evidence="8" key="1">
    <citation type="submission" date="2020-05" db="EMBL/GenBank/DDBJ databases">
        <authorList>
            <person name="Chiriac C."/>
            <person name="Salcher M."/>
            <person name="Ghai R."/>
            <person name="Kavagutti S V."/>
        </authorList>
    </citation>
    <scope>NUCLEOTIDE SEQUENCE</scope>
</reference>
<dbReference type="Pfam" id="PF01850">
    <property type="entry name" value="PIN"/>
    <property type="match status" value="1"/>
</dbReference>
<dbReference type="SUPFAM" id="SSF88723">
    <property type="entry name" value="PIN domain-like"/>
    <property type="match status" value="1"/>
</dbReference>
<evidence type="ECO:0000256" key="1">
    <source>
        <dbReference type="ARBA" id="ARBA00001946"/>
    </source>
</evidence>
<name>A0A6J7RSZ2_9ZZZZ</name>
<evidence type="ECO:0000259" key="7">
    <source>
        <dbReference type="Pfam" id="PF01850"/>
    </source>
</evidence>
<evidence type="ECO:0000256" key="4">
    <source>
        <dbReference type="ARBA" id="ARBA00022801"/>
    </source>
</evidence>
<dbReference type="AlphaFoldDB" id="A0A6J7RSZ2"/>
<comment type="cofactor">
    <cofactor evidence="1">
        <name>Mg(2+)</name>
        <dbReference type="ChEBI" id="CHEBI:18420"/>
    </cofactor>
</comment>
<evidence type="ECO:0000256" key="2">
    <source>
        <dbReference type="ARBA" id="ARBA00022722"/>
    </source>
</evidence>
<evidence type="ECO:0000313" key="9">
    <source>
        <dbReference type="EMBL" id="CAB5067187.1"/>
    </source>
</evidence>
<dbReference type="CDD" id="cd18732">
    <property type="entry name" value="PIN_MtVapC4-C5_like"/>
    <property type="match status" value="1"/>
</dbReference>
<protein>
    <submittedName>
        <fullName evidence="8">Unannotated protein</fullName>
    </submittedName>
</protein>
<gene>
    <name evidence="8" type="ORF">UFOPK4098_01641</name>
    <name evidence="9" type="ORF">UFOPK4347_01406</name>
</gene>
<sequence length="139" mass="15094">MTTAADGILDTSTLILLNELVDEVQLPEYPVISSITLAELSVGPLVAKTEHERKVRQLHLQLAESEFDSLPFNESAARIYGGIAAELRNSGSKRKARAFDTLIAAIAIAHQLPLYTVNPSDFAGISDLDVRAIPHPQHP</sequence>
<dbReference type="PANTHER" id="PTHR33653:SF1">
    <property type="entry name" value="RIBONUCLEASE VAPC2"/>
    <property type="match status" value="1"/>
</dbReference>
<dbReference type="EMBL" id="CAFBQU010000050">
    <property type="protein sequence ID" value="CAB5067187.1"/>
    <property type="molecule type" value="Genomic_DNA"/>
</dbReference>
<dbReference type="GO" id="GO:0016787">
    <property type="term" value="F:hydrolase activity"/>
    <property type="evidence" value="ECO:0007669"/>
    <property type="project" value="UniProtKB-KW"/>
</dbReference>
<evidence type="ECO:0000256" key="6">
    <source>
        <dbReference type="ARBA" id="ARBA00038093"/>
    </source>
</evidence>
<keyword evidence="3" id="KW-0479">Metal-binding</keyword>
<dbReference type="PANTHER" id="PTHR33653">
    <property type="entry name" value="RIBONUCLEASE VAPC2"/>
    <property type="match status" value="1"/>
</dbReference>